<dbReference type="Pfam" id="PF06399">
    <property type="entry name" value="GFRP"/>
    <property type="match status" value="1"/>
</dbReference>
<organism evidence="9 10">
    <name type="scientific">Paralvinella palmiformis</name>
    <dbReference type="NCBI Taxonomy" id="53620"/>
    <lineage>
        <taxon>Eukaryota</taxon>
        <taxon>Metazoa</taxon>
        <taxon>Spiralia</taxon>
        <taxon>Lophotrochozoa</taxon>
        <taxon>Annelida</taxon>
        <taxon>Polychaeta</taxon>
        <taxon>Sedentaria</taxon>
        <taxon>Canalipalpata</taxon>
        <taxon>Terebellida</taxon>
        <taxon>Terebelliformia</taxon>
        <taxon>Alvinellidae</taxon>
        <taxon>Paralvinella</taxon>
    </lineage>
</organism>
<dbReference type="GO" id="GO:0031965">
    <property type="term" value="C:nuclear membrane"/>
    <property type="evidence" value="ECO:0007669"/>
    <property type="project" value="UniProtKB-SubCell"/>
</dbReference>
<comment type="subcellular location">
    <subcellularLocation>
        <location evidence="2">Cytoplasm</location>
        <location evidence="2">Cytosol</location>
    </subcellularLocation>
    <subcellularLocation>
        <location evidence="1">Nucleus membrane</location>
    </subcellularLocation>
</comment>
<protein>
    <recommendedName>
        <fullName evidence="4">GTP cyclohydrolase 1 feedback regulatory protein</fullName>
    </recommendedName>
    <alternativeName>
        <fullName evidence="8">GTP cyclohydrolase I feedback regulatory protein</fullName>
    </alternativeName>
</protein>
<keyword evidence="5" id="KW-0963">Cytoplasm</keyword>
<evidence type="ECO:0000256" key="6">
    <source>
        <dbReference type="ARBA" id="ARBA00023136"/>
    </source>
</evidence>
<evidence type="ECO:0000256" key="7">
    <source>
        <dbReference type="ARBA" id="ARBA00023242"/>
    </source>
</evidence>
<evidence type="ECO:0000313" key="9">
    <source>
        <dbReference type="EMBL" id="KAK2169644.1"/>
    </source>
</evidence>
<keyword evidence="7" id="KW-0539">Nucleus</keyword>
<dbReference type="GO" id="GO:0044549">
    <property type="term" value="F:GTP cyclohydrolase binding"/>
    <property type="evidence" value="ECO:0007669"/>
    <property type="project" value="TreeGrafter"/>
</dbReference>
<evidence type="ECO:0000256" key="5">
    <source>
        <dbReference type="ARBA" id="ARBA00022490"/>
    </source>
</evidence>
<comment type="similarity">
    <text evidence="3">Belongs to the GFRP family.</text>
</comment>
<evidence type="ECO:0000256" key="2">
    <source>
        <dbReference type="ARBA" id="ARBA00004514"/>
    </source>
</evidence>
<dbReference type="SUPFAM" id="SSF69761">
    <property type="entry name" value="GTP cyclohydrolase I feedback regulatory protein, GFRP"/>
    <property type="match status" value="1"/>
</dbReference>
<evidence type="ECO:0000256" key="4">
    <source>
        <dbReference type="ARBA" id="ARBA00020099"/>
    </source>
</evidence>
<name>A0AAD9NJN6_9ANNE</name>
<dbReference type="FunFam" id="3.30.1410.10:FF:000001">
    <property type="entry name" value="GTP cyclohydrolase 1 feedback regulatory protein"/>
    <property type="match status" value="1"/>
</dbReference>
<dbReference type="GO" id="GO:0005829">
    <property type="term" value="C:cytosol"/>
    <property type="evidence" value="ECO:0007669"/>
    <property type="project" value="UniProtKB-SubCell"/>
</dbReference>
<dbReference type="PANTHER" id="PTHR16852:SF2">
    <property type="entry name" value="GTP CYCLOHYDROLASE 1 FEEDBACK REGULATORY PROTEIN"/>
    <property type="match status" value="1"/>
</dbReference>
<evidence type="ECO:0000256" key="3">
    <source>
        <dbReference type="ARBA" id="ARBA00007605"/>
    </source>
</evidence>
<dbReference type="GO" id="GO:0009890">
    <property type="term" value="P:negative regulation of biosynthetic process"/>
    <property type="evidence" value="ECO:0007669"/>
    <property type="project" value="InterPro"/>
</dbReference>
<dbReference type="PANTHER" id="PTHR16852">
    <property type="entry name" value="GTP CYCLOHYDROLASE 1 FEEDBACK REGULATORY PROTEIN"/>
    <property type="match status" value="1"/>
</dbReference>
<sequence>MPYVLVSTQVRLESGPCTVGDEDSDPELMAFLEAKLIKQLGNNFLEWNTPLTPRLVLNRLEQKGYRVVTMTGVGQTSIWTCHKEADKILI</sequence>
<dbReference type="EMBL" id="JAODUP010000008">
    <property type="protein sequence ID" value="KAK2169644.1"/>
    <property type="molecule type" value="Genomic_DNA"/>
</dbReference>
<comment type="caution">
    <text evidence="9">The sequence shown here is derived from an EMBL/GenBank/DDBJ whole genome shotgun (WGS) entry which is preliminary data.</text>
</comment>
<dbReference type="InterPro" id="IPR009112">
    <property type="entry name" value="GTP_CycHdrlase_I_reg"/>
</dbReference>
<gene>
    <name evidence="9" type="ORF">LSH36_8g08014</name>
</gene>
<proteinExistence type="inferred from homology"/>
<accession>A0AAD9NJN6</accession>
<keyword evidence="10" id="KW-1185">Reference proteome</keyword>
<evidence type="ECO:0000256" key="1">
    <source>
        <dbReference type="ARBA" id="ARBA00004126"/>
    </source>
</evidence>
<dbReference type="InterPro" id="IPR036717">
    <property type="entry name" value="GFRP_sf"/>
</dbReference>
<evidence type="ECO:0000256" key="8">
    <source>
        <dbReference type="ARBA" id="ARBA00032599"/>
    </source>
</evidence>
<dbReference type="Proteomes" id="UP001208570">
    <property type="component" value="Unassembled WGS sequence"/>
</dbReference>
<dbReference type="Gene3D" id="3.30.1410.10">
    <property type="entry name" value="GTP cyclohydrolase I feedback regulatory protein GFRP"/>
    <property type="match status" value="1"/>
</dbReference>
<reference evidence="9" key="1">
    <citation type="journal article" date="2023" name="Mol. Biol. Evol.">
        <title>Third-Generation Sequencing Reveals the Adaptive Role of the Epigenome in Three Deep-Sea Polychaetes.</title>
        <authorList>
            <person name="Perez M."/>
            <person name="Aroh O."/>
            <person name="Sun Y."/>
            <person name="Lan Y."/>
            <person name="Juniper S.K."/>
            <person name="Young C.R."/>
            <person name="Angers B."/>
            <person name="Qian P.Y."/>
        </authorList>
    </citation>
    <scope>NUCLEOTIDE SEQUENCE</scope>
    <source>
        <strain evidence="9">P08H-3</strain>
    </source>
</reference>
<dbReference type="AlphaFoldDB" id="A0AAD9NJN6"/>
<evidence type="ECO:0000313" key="10">
    <source>
        <dbReference type="Proteomes" id="UP001208570"/>
    </source>
</evidence>
<keyword evidence="6" id="KW-0472">Membrane</keyword>